<organism evidence="2 3">
    <name type="scientific">Aspergillus tamarii</name>
    <dbReference type="NCBI Taxonomy" id="41984"/>
    <lineage>
        <taxon>Eukaryota</taxon>
        <taxon>Fungi</taxon>
        <taxon>Dikarya</taxon>
        <taxon>Ascomycota</taxon>
        <taxon>Pezizomycotina</taxon>
        <taxon>Eurotiomycetes</taxon>
        <taxon>Eurotiomycetidae</taxon>
        <taxon>Eurotiales</taxon>
        <taxon>Aspergillaceae</taxon>
        <taxon>Aspergillus</taxon>
        <taxon>Aspergillus subgen. Circumdati</taxon>
    </lineage>
</organism>
<feature type="compositionally biased region" description="Polar residues" evidence="1">
    <location>
        <begin position="46"/>
        <end position="61"/>
    </location>
</feature>
<dbReference type="EMBL" id="ML738589">
    <property type="protein sequence ID" value="KAE8167338.1"/>
    <property type="molecule type" value="Genomic_DNA"/>
</dbReference>
<protein>
    <submittedName>
        <fullName evidence="2">Uncharacterized protein</fullName>
    </submittedName>
</protein>
<dbReference type="Proteomes" id="UP000326950">
    <property type="component" value="Unassembled WGS sequence"/>
</dbReference>
<feature type="region of interest" description="Disordered" evidence="1">
    <location>
        <begin position="29"/>
        <end position="61"/>
    </location>
</feature>
<evidence type="ECO:0000256" key="1">
    <source>
        <dbReference type="SAM" id="MobiDB-lite"/>
    </source>
</evidence>
<reference evidence="2 3" key="1">
    <citation type="submission" date="2019-04" db="EMBL/GenBank/DDBJ databases">
        <title>Friends and foes A comparative genomics study of 23 Aspergillus species from section Flavi.</title>
        <authorList>
            <consortium name="DOE Joint Genome Institute"/>
            <person name="Kjaerbolling I."/>
            <person name="Vesth T."/>
            <person name="Frisvad J.C."/>
            <person name="Nybo J.L."/>
            <person name="Theobald S."/>
            <person name="Kildgaard S."/>
            <person name="Isbrandt T."/>
            <person name="Kuo A."/>
            <person name="Sato A."/>
            <person name="Lyhne E.K."/>
            <person name="Kogle M.E."/>
            <person name="Wiebenga A."/>
            <person name="Kun R.S."/>
            <person name="Lubbers R.J."/>
            <person name="Makela M.R."/>
            <person name="Barry K."/>
            <person name="Chovatia M."/>
            <person name="Clum A."/>
            <person name="Daum C."/>
            <person name="Haridas S."/>
            <person name="He G."/>
            <person name="LaButti K."/>
            <person name="Lipzen A."/>
            <person name="Mondo S."/>
            <person name="Riley R."/>
            <person name="Salamov A."/>
            <person name="Simmons B.A."/>
            <person name="Magnuson J.K."/>
            <person name="Henrissat B."/>
            <person name="Mortensen U.H."/>
            <person name="Larsen T.O."/>
            <person name="Devries R.P."/>
            <person name="Grigoriev I.V."/>
            <person name="Machida M."/>
            <person name="Baker S.E."/>
            <person name="Andersen M.R."/>
        </authorList>
    </citation>
    <scope>NUCLEOTIDE SEQUENCE [LARGE SCALE GENOMIC DNA]</scope>
    <source>
        <strain evidence="2 3">CBS 117626</strain>
    </source>
</reference>
<proteinExistence type="predicted"/>
<evidence type="ECO:0000313" key="2">
    <source>
        <dbReference type="EMBL" id="KAE8167338.1"/>
    </source>
</evidence>
<keyword evidence="3" id="KW-1185">Reference proteome</keyword>
<dbReference type="AlphaFoldDB" id="A0A5N6V8J2"/>
<evidence type="ECO:0000313" key="3">
    <source>
        <dbReference type="Proteomes" id="UP000326950"/>
    </source>
</evidence>
<sequence length="61" mass="6687">MISTHLSQNSMSPRVVTQNIQYSCSAELSSNHSGSLHAGPTMLISRRTSQSRNQNLDKTVV</sequence>
<gene>
    <name evidence="2" type="ORF">BDV40DRAFT_252781</name>
</gene>
<accession>A0A5N6V8J2</accession>
<name>A0A5N6V8J2_ASPTM</name>